<dbReference type="PROSITE" id="PS00455">
    <property type="entry name" value="AMP_BINDING"/>
    <property type="match status" value="1"/>
</dbReference>
<protein>
    <submittedName>
        <fullName evidence="2">Peptide synthase</fullName>
    </submittedName>
</protein>
<dbReference type="InterPro" id="IPR042099">
    <property type="entry name" value="ANL_N_sf"/>
</dbReference>
<sequence length="543" mass="57687">MSTPLFDVVAMTEHWMRARPGTVACRVDRRRGAETLTYGRLDELITQAAARLARAGVTAGTRAAVMIPPGRDLVAVVLALLRLRAVPVLIDPGLGARAIGACLEEAAVQAFIAVPRAHLARVVLGWARDSVTTTVTFATYALWLARLRRLRAGAPPVAAARPRAPYADDLALIAFTSGSTGVPKGVPFRHRHLAGQTELLAHLGALEPGATVYSTFLPFAVAAPAMGCASVIPRLDLRHPGRTDPAAMAASIAAHGVRGLFAAPALLDRLTRHCARRGQVLDSLQIVLTAGAPLPFPVLRRAERCLPAHADVRSVYGATECLLVAMADAAELAGTAADTARGAGTCLGAALPGNRVRVIGITDEAIPRWSDDLTVPAGTVGEITVAGPAVSDPYVGRPRETALARIDDDGEPVHRMGDLGWQDEQGRLWFAGRKSERVRTADGEMYTDQVEPIVNALPGVHRSALVGVGPPGGQRPVLCVECEPGTPRRERREIVERVRAAAIGGIGHVLAHPGFPMDVRHASKIRRPLLARWAARRLDGDER</sequence>
<comment type="caution">
    <text evidence="2">The sequence shown here is derived from an EMBL/GenBank/DDBJ whole genome shotgun (WGS) entry which is preliminary data.</text>
</comment>
<dbReference type="PANTHER" id="PTHR43767:SF1">
    <property type="entry name" value="NONRIBOSOMAL PEPTIDE SYNTHASE PES1 (EUROFUNG)-RELATED"/>
    <property type="match status" value="1"/>
</dbReference>
<reference evidence="2 3" key="1">
    <citation type="submission" date="2019-03" db="EMBL/GenBank/DDBJ databases">
        <title>Draft genome sequences of novel Actinobacteria.</title>
        <authorList>
            <person name="Sahin N."/>
            <person name="Ay H."/>
            <person name="Saygin H."/>
        </authorList>
    </citation>
    <scope>NUCLEOTIDE SEQUENCE [LARGE SCALE GENOMIC DNA]</scope>
    <source>
        <strain evidence="2 3">KC310</strain>
    </source>
</reference>
<dbReference type="SUPFAM" id="SSF56801">
    <property type="entry name" value="Acetyl-CoA synthetase-like"/>
    <property type="match status" value="1"/>
</dbReference>
<dbReference type="InterPro" id="IPR020845">
    <property type="entry name" value="AMP-binding_CS"/>
</dbReference>
<dbReference type="PANTHER" id="PTHR43767">
    <property type="entry name" value="LONG-CHAIN-FATTY-ACID--COA LIGASE"/>
    <property type="match status" value="1"/>
</dbReference>
<keyword evidence="3" id="KW-1185">Reference proteome</keyword>
<dbReference type="Gene3D" id="3.40.50.12780">
    <property type="entry name" value="N-terminal domain of ligase-like"/>
    <property type="match status" value="1"/>
</dbReference>
<organism evidence="2 3">
    <name type="scientific">Nonomuraea deserti</name>
    <dbReference type="NCBI Taxonomy" id="1848322"/>
    <lineage>
        <taxon>Bacteria</taxon>
        <taxon>Bacillati</taxon>
        <taxon>Actinomycetota</taxon>
        <taxon>Actinomycetes</taxon>
        <taxon>Streptosporangiales</taxon>
        <taxon>Streptosporangiaceae</taxon>
        <taxon>Nonomuraea</taxon>
    </lineage>
</organism>
<dbReference type="AlphaFoldDB" id="A0A4R4U953"/>
<evidence type="ECO:0000313" key="3">
    <source>
        <dbReference type="Proteomes" id="UP000295258"/>
    </source>
</evidence>
<dbReference type="EMBL" id="SMKO01000258">
    <property type="protein sequence ID" value="TDC88028.1"/>
    <property type="molecule type" value="Genomic_DNA"/>
</dbReference>
<gene>
    <name evidence="2" type="ORF">E1292_46125</name>
</gene>
<dbReference type="Proteomes" id="UP000295258">
    <property type="component" value="Unassembled WGS sequence"/>
</dbReference>
<feature type="domain" description="AMP-dependent synthetase/ligase" evidence="1">
    <location>
        <begin position="13"/>
        <end position="394"/>
    </location>
</feature>
<accession>A0A4R4U953</accession>
<name>A0A4R4U953_9ACTN</name>
<proteinExistence type="predicted"/>
<dbReference type="NCBIfam" id="NF006754">
    <property type="entry name" value="PRK09274.1"/>
    <property type="match status" value="1"/>
</dbReference>
<dbReference type="RefSeq" id="WP_132606131.1">
    <property type="nucleotide sequence ID" value="NZ_SMKO01000258.1"/>
</dbReference>
<dbReference type="InterPro" id="IPR000873">
    <property type="entry name" value="AMP-dep_synth/lig_dom"/>
</dbReference>
<evidence type="ECO:0000313" key="2">
    <source>
        <dbReference type="EMBL" id="TDC88028.1"/>
    </source>
</evidence>
<dbReference type="Pfam" id="PF00501">
    <property type="entry name" value="AMP-binding"/>
    <property type="match status" value="1"/>
</dbReference>
<evidence type="ECO:0000259" key="1">
    <source>
        <dbReference type="Pfam" id="PF00501"/>
    </source>
</evidence>
<dbReference type="InterPro" id="IPR050237">
    <property type="entry name" value="ATP-dep_AMP-bd_enzyme"/>
</dbReference>